<proteinExistence type="predicted"/>
<feature type="region of interest" description="Disordered" evidence="1">
    <location>
        <begin position="1"/>
        <end position="24"/>
    </location>
</feature>
<comment type="caution">
    <text evidence="2">The sequence shown here is derived from an EMBL/GenBank/DDBJ whole genome shotgun (WGS) entry which is preliminary data.</text>
</comment>
<accession>A0AAV4C3L9</accession>
<dbReference type="AlphaFoldDB" id="A0AAV4C3L9"/>
<name>A0AAV4C3L9_9GAST</name>
<dbReference type="Proteomes" id="UP000735302">
    <property type="component" value="Unassembled WGS sequence"/>
</dbReference>
<organism evidence="2 3">
    <name type="scientific">Plakobranchus ocellatus</name>
    <dbReference type="NCBI Taxonomy" id="259542"/>
    <lineage>
        <taxon>Eukaryota</taxon>
        <taxon>Metazoa</taxon>
        <taxon>Spiralia</taxon>
        <taxon>Lophotrochozoa</taxon>
        <taxon>Mollusca</taxon>
        <taxon>Gastropoda</taxon>
        <taxon>Heterobranchia</taxon>
        <taxon>Euthyneura</taxon>
        <taxon>Panpulmonata</taxon>
        <taxon>Sacoglossa</taxon>
        <taxon>Placobranchoidea</taxon>
        <taxon>Plakobranchidae</taxon>
        <taxon>Plakobranchus</taxon>
    </lineage>
</organism>
<sequence>MLQAQLHQSPLNESGNRGKRLFKHDLSGEPSEQVYFPLIPRIVGHHHLPSDPPYILLPFASGQAISISAQFPLDLSNLPISLSVQHFPLKSPHPVPP</sequence>
<keyword evidence="3" id="KW-1185">Reference proteome</keyword>
<gene>
    <name evidence="2" type="ORF">PoB_005246200</name>
</gene>
<protein>
    <submittedName>
        <fullName evidence="2">Uncharacterized protein</fullName>
    </submittedName>
</protein>
<dbReference type="EMBL" id="BLXT01005778">
    <property type="protein sequence ID" value="GFO25957.1"/>
    <property type="molecule type" value="Genomic_DNA"/>
</dbReference>
<evidence type="ECO:0000313" key="3">
    <source>
        <dbReference type="Proteomes" id="UP000735302"/>
    </source>
</evidence>
<feature type="compositionally biased region" description="Polar residues" evidence="1">
    <location>
        <begin position="1"/>
        <end position="15"/>
    </location>
</feature>
<evidence type="ECO:0000313" key="2">
    <source>
        <dbReference type="EMBL" id="GFO25957.1"/>
    </source>
</evidence>
<reference evidence="2 3" key="1">
    <citation type="journal article" date="2021" name="Elife">
        <title>Chloroplast acquisition without the gene transfer in kleptoplastic sea slugs, Plakobranchus ocellatus.</title>
        <authorList>
            <person name="Maeda T."/>
            <person name="Takahashi S."/>
            <person name="Yoshida T."/>
            <person name="Shimamura S."/>
            <person name="Takaki Y."/>
            <person name="Nagai Y."/>
            <person name="Toyoda A."/>
            <person name="Suzuki Y."/>
            <person name="Arimoto A."/>
            <person name="Ishii H."/>
            <person name="Satoh N."/>
            <person name="Nishiyama T."/>
            <person name="Hasebe M."/>
            <person name="Maruyama T."/>
            <person name="Minagawa J."/>
            <person name="Obokata J."/>
            <person name="Shigenobu S."/>
        </authorList>
    </citation>
    <scope>NUCLEOTIDE SEQUENCE [LARGE SCALE GENOMIC DNA]</scope>
</reference>
<evidence type="ECO:0000256" key="1">
    <source>
        <dbReference type="SAM" id="MobiDB-lite"/>
    </source>
</evidence>